<protein>
    <recommendedName>
        <fullName evidence="5">Glycoside hydrolase 123 C-terminal domain-containing protein</fullName>
    </recommendedName>
</protein>
<dbReference type="RefSeq" id="WP_148595641.1">
    <property type="nucleotide sequence ID" value="NZ_CP042997.1"/>
</dbReference>
<proteinExistence type="predicted"/>
<sequence precursor="true">MRKGWREVLFVLAACLMGPLARAAPGEGKRAGAEDRVGIAVELRWSPPAAADAPGPAEAEEISLSTSDGQVADVVAWPAEKHAEGPRPHRGPDEDWRLGSQPSGRVRARLEVTPAADLVVRKGGSTVRIPVATILEKPQQGPPQAAVAVTVERLAWDSLMIDLGQGAESGVVAPSTAVPLSLRHNIVWPDAAEVIVRTTAILRPMGGTEALWRDERRETMPANRLEPPTSLWTVPAPRQEGSYVVEFHSAWEPAGPREGSRLGRLIRRRKPTPVASSATRRAVLAVVAPAEPPAEASARETEVDAVDPARVRNTRFSASGRSPASRSSRTVWAVPAEVLAEAARKESDRERLRAWIGRSEAASLPPADESGLGWSAVGLRVPHPDRLHRVTVTVAGGDPSALGVALVDPGGPGRRPRVLLDACASGPPILKDGPAVTFSWLVWPDSPDPLLVFLNRNPGGPVRLGPVKVAELSGVPAGPAIRAPGPDASRSMGLYLTGDRALDRFGGHGEVGLVDNLEVARNLAAYLGYCGASLAVLPEPPADRAARRGLRGQADEDATGPDQAGVVLRLLARQGCAAWLELSLDGRDALPGLPPPDSPEALRLGLVRVDRQGLADGPCYHPLHPDVRRAMRRRVEGALARRDDGGRVAGVLLQLGPGPTLLGSPDTGMDDDTFTRFVREAFGPETAASIPGTDAVDPGRFAARSKYLQGVGRMPWMAWRSKAIAGLYAELAEAARAASPETSLALATPSLHDGAAGVEARRADLAGLAPSQAWRSVGLDLQAWQAGASSPILLRGVELSTDALAHDLAVSPDLDARLSAYPNRGLLLKIDPDAAGPAADPEDDRGGPAAGDAAGAAAADSGAPGAVTLAALPLGDGVAADEPLGHALAALDARWVVLAAPAIAGHEDRLRRFASVLRGLPARPARQAISGGGTKDHGVSVRTIEDAGHTFLQVANDTPYPIRLAGVIDAPAEAPVEDLGRNLKLMPQPAGGGRQLVLDLLPFGVAAIRVGAPGVQMAEITPYPSEAVLASMEAQYRELSAQLSRLNRGPAAAIGEPLNPGFEPVPAEPLRRVGNVEGAAPAADGAAVPGGWKAEGAAGAEVAIDGERPHAGQGCLKLTAPAASASATSGDFPTGGSPSLTIQAFLRAEPAGSAVRLWIQGEVGGQPYLRRTEFRVGPDWEAKAVRAADLPAGGLDSARLRFEMLGPGTLWIDDLRLAGEAPSRAVRLNAQRTLIAALQAYRAQHYAEFARLSRSHWARHPGVLAAGRPGRPGEISEAARGRRPGQGPAEASALSPEKTLR</sequence>
<keyword evidence="4" id="KW-1185">Reference proteome</keyword>
<name>A0A5B9W7J6_9BACT</name>
<feature type="region of interest" description="Disordered" evidence="1">
    <location>
        <begin position="81"/>
        <end position="101"/>
    </location>
</feature>
<dbReference type="Proteomes" id="UP000324233">
    <property type="component" value="Chromosome"/>
</dbReference>
<evidence type="ECO:0000313" key="3">
    <source>
        <dbReference type="EMBL" id="QEH35900.1"/>
    </source>
</evidence>
<organism evidence="3 4">
    <name type="scientific">Aquisphaera giovannonii</name>
    <dbReference type="NCBI Taxonomy" id="406548"/>
    <lineage>
        <taxon>Bacteria</taxon>
        <taxon>Pseudomonadati</taxon>
        <taxon>Planctomycetota</taxon>
        <taxon>Planctomycetia</taxon>
        <taxon>Isosphaerales</taxon>
        <taxon>Isosphaeraceae</taxon>
        <taxon>Aquisphaera</taxon>
    </lineage>
</organism>
<dbReference type="EMBL" id="CP042997">
    <property type="protein sequence ID" value="QEH35900.1"/>
    <property type="molecule type" value="Genomic_DNA"/>
</dbReference>
<evidence type="ECO:0008006" key="5">
    <source>
        <dbReference type="Google" id="ProtNLM"/>
    </source>
</evidence>
<feature type="chain" id="PRO_5022960807" description="Glycoside hydrolase 123 C-terminal domain-containing protein" evidence="2">
    <location>
        <begin position="24"/>
        <end position="1301"/>
    </location>
</feature>
<dbReference type="OrthoDB" id="271087at2"/>
<evidence type="ECO:0000313" key="4">
    <source>
        <dbReference type="Proteomes" id="UP000324233"/>
    </source>
</evidence>
<reference evidence="3 4" key="1">
    <citation type="submission" date="2019-08" db="EMBL/GenBank/DDBJ databases">
        <title>Deep-cultivation of Planctomycetes and their phenomic and genomic characterization uncovers novel biology.</title>
        <authorList>
            <person name="Wiegand S."/>
            <person name="Jogler M."/>
            <person name="Boedeker C."/>
            <person name="Pinto D."/>
            <person name="Vollmers J."/>
            <person name="Rivas-Marin E."/>
            <person name="Kohn T."/>
            <person name="Peeters S.H."/>
            <person name="Heuer A."/>
            <person name="Rast P."/>
            <person name="Oberbeckmann S."/>
            <person name="Bunk B."/>
            <person name="Jeske O."/>
            <person name="Meyerdierks A."/>
            <person name="Storesund J.E."/>
            <person name="Kallscheuer N."/>
            <person name="Luecker S."/>
            <person name="Lage O.M."/>
            <person name="Pohl T."/>
            <person name="Merkel B.J."/>
            <person name="Hornburger P."/>
            <person name="Mueller R.-W."/>
            <person name="Bruemmer F."/>
            <person name="Labrenz M."/>
            <person name="Spormann A.M."/>
            <person name="Op den Camp H."/>
            <person name="Overmann J."/>
            <person name="Amann R."/>
            <person name="Jetten M.S.M."/>
            <person name="Mascher T."/>
            <person name="Medema M.H."/>
            <person name="Devos D.P."/>
            <person name="Kaster A.-K."/>
            <person name="Ovreas L."/>
            <person name="Rohde M."/>
            <person name="Galperin M.Y."/>
            <person name="Jogler C."/>
        </authorList>
    </citation>
    <scope>NUCLEOTIDE SEQUENCE [LARGE SCALE GENOMIC DNA]</scope>
    <source>
        <strain evidence="3 4">OJF2</strain>
    </source>
</reference>
<feature type="compositionally biased region" description="Basic and acidic residues" evidence="1">
    <location>
        <begin position="81"/>
        <end position="97"/>
    </location>
</feature>
<dbReference type="KEGG" id="agv:OJF2_44570"/>
<keyword evidence="2" id="KW-0732">Signal</keyword>
<evidence type="ECO:0000256" key="2">
    <source>
        <dbReference type="SAM" id="SignalP"/>
    </source>
</evidence>
<evidence type="ECO:0000256" key="1">
    <source>
        <dbReference type="SAM" id="MobiDB-lite"/>
    </source>
</evidence>
<dbReference type="Gene3D" id="2.60.120.260">
    <property type="entry name" value="Galactose-binding domain-like"/>
    <property type="match status" value="1"/>
</dbReference>
<feature type="region of interest" description="Disordered" evidence="1">
    <location>
        <begin position="832"/>
        <end position="858"/>
    </location>
</feature>
<accession>A0A5B9W7J6</accession>
<feature type="region of interest" description="Disordered" evidence="1">
    <location>
        <begin position="1262"/>
        <end position="1301"/>
    </location>
</feature>
<gene>
    <name evidence="3" type="ORF">OJF2_44570</name>
</gene>
<feature type="signal peptide" evidence="2">
    <location>
        <begin position="1"/>
        <end position="23"/>
    </location>
</feature>